<evidence type="ECO:0000313" key="2">
    <source>
        <dbReference type="EMBL" id="PLW76041.1"/>
    </source>
</evidence>
<keyword evidence="3" id="KW-1185">Reference proteome</keyword>
<dbReference type="EMBL" id="PKUQ01000040">
    <property type="protein sequence ID" value="PLW76041.1"/>
    <property type="molecule type" value="Genomic_DNA"/>
</dbReference>
<accession>A0A2N5XNC2</accession>
<dbReference type="OrthoDB" id="5801306at2"/>
<dbReference type="AlphaFoldDB" id="A0A2N5XNC2"/>
<dbReference type="InterPro" id="IPR008893">
    <property type="entry name" value="WGR_domain"/>
</dbReference>
<dbReference type="InterPro" id="IPR049809">
    <property type="entry name" value="YehF/YfeS-like_WGR"/>
</dbReference>
<evidence type="ECO:0000313" key="3">
    <source>
        <dbReference type="Proteomes" id="UP000234881"/>
    </source>
</evidence>
<organism evidence="2 3">
    <name type="scientific">Cohaesibacter celericrescens</name>
    <dbReference type="NCBI Taxonomy" id="2067669"/>
    <lineage>
        <taxon>Bacteria</taxon>
        <taxon>Pseudomonadati</taxon>
        <taxon>Pseudomonadota</taxon>
        <taxon>Alphaproteobacteria</taxon>
        <taxon>Hyphomicrobiales</taxon>
        <taxon>Cohaesibacteraceae</taxon>
    </lineage>
</organism>
<dbReference type="Gene3D" id="2.20.140.10">
    <property type="entry name" value="WGR domain"/>
    <property type="match status" value="1"/>
</dbReference>
<protein>
    <submittedName>
        <fullName evidence="2">Polymerase</fullName>
    </submittedName>
</protein>
<evidence type="ECO:0000259" key="1">
    <source>
        <dbReference type="PROSITE" id="PS51977"/>
    </source>
</evidence>
<dbReference type="Pfam" id="PF05406">
    <property type="entry name" value="WGR"/>
    <property type="match status" value="1"/>
</dbReference>
<feature type="domain" description="WGR" evidence="1">
    <location>
        <begin position="1"/>
        <end position="82"/>
    </location>
</feature>
<gene>
    <name evidence="2" type="ORF">C0081_16700</name>
</gene>
<reference evidence="2 3" key="1">
    <citation type="submission" date="2018-01" db="EMBL/GenBank/DDBJ databases">
        <title>The draft genome sequence of Cohaesibacter sp. H1304.</title>
        <authorList>
            <person name="Wang N.-N."/>
            <person name="Du Z.-J."/>
        </authorList>
    </citation>
    <scope>NUCLEOTIDE SEQUENCE [LARGE SCALE GENOMIC DNA]</scope>
    <source>
        <strain evidence="2 3">H1304</strain>
    </source>
</reference>
<name>A0A2N5XNC2_9HYPH</name>
<sequence length="82" mass="9905">MTQFEMFPVEAYMRRIDREKNMYRFYHLQIERTLFGEWCLVRRWGRIGANGQIMRIWFDNISDALAALKNLAKAKGRRGYVV</sequence>
<proteinExistence type="predicted"/>
<dbReference type="PROSITE" id="PS51977">
    <property type="entry name" value="WGR"/>
    <property type="match status" value="1"/>
</dbReference>
<dbReference type="SUPFAM" id="SSF142921">
    <property type="entry name" value="WGR domain-like"/>
    <property type="match status" value="1"/>
</dbReference>
<dbReference type="SMART" id="SM00773">
    <property type="entry name" value="WGR"/>
    <property type="match status" value="1"/>
</dbReference>
<dbReference type="InterPro" id="IPR036930">
    <property type="entry name" value="WGR_dom_sf"/>
</dbReference>
<comment type="caution">
    <text evidence="2">The sequence shown here is derived from an EMBL/GenBank/DDBJ whole genome shotgun (WGS) entry which is preliminary data.</text>
</comment>
<dbReference type="Proteomes" id="UP000234881">
    <property type="component" value="Unassembled WGS sequence"/>
</dbReference>
<dbReference type="CDD" id="cd07996">
    <property type="entry name" value="WGR_MMR_like"/>
    <property type="match status" value="1"/>
</dbReference>